<gene>
    <name evidence="1" type="ORF">SLEP1_g18947</name>
</gene>
<comment type="caution">
    <text evidence="1">The sequence shown here is derived from an EMBL/GenBank/DDBJ whole genome shotgun (WGS) entry which is preliminary data.</text>
</comment>
<name>A0AAV5IZ52_9ROSI</name>
<dbReference type="Proteomes" id="UP001054252">
    <property type="component" value="Unassembled WGS sequence"/>
</dbReference>
<dbReference type="EMBL" id="BPVZ01000026">
    <property type="protein sequence ID" value="GKV07146.1"/>
    <property type="molecule type" value="Genomic_DNA"/>
</dbReference>
<sequence>MVDKENYEIRYLSISFSNNQCIIPLAGLQNESVLLVYMSTCASVCKLPLVGVSNQ</sequence>
<protein>
    <submittedName>
        <fullName evidence="1">Uncharacterized protein</fullName>
    </submittedName>
</protein>
<evidence type="ECO:0000313" key="1">
    <source>
        <dbReference type="EMBL" id="GKV07146.1"/>
    </source>
</evidence>
<keyword evidence="2" id="KW-1185">Reference proteome</keyword>
<evidence type="ECO:0000313" key="2">
    <source>
        <dbReference type="Proteomes" id="UP001054252"/>
    </source>
</evidence>
<proteinExistence type="predicted"/>
<dbReference type="AlphaFoldDB" id="A0AAV5IZ52"/>
<organism evidence="1 2">
    <name type="scientific">Rubroshorea leprosula</name>
    <dbReference type="NCBI Taxonomy" id="152421"/>
    <lineage>
        <taxon>Eukaryota</taxon>
        <taxon>Viridiplantae</taxon>
        <taxon>Streptophyta</taxon>
        <taxon>Embryophyta</taxon>
        <taxon>Tracheophyta</taxon>
        <taxon>Spermatophyta</taxon>
        <taxon>Magnoliopsida</taxon>
        <taxon>eudicotyledons</taxon>
        <taxon>Gunneridae</taxon>
        <taxon>Pentapetalae</taxon>
        <taxon>rosids</taxon>
        <taxon>malvids</taxon>
        <taxon>Malvales</taxon>
        <taxon>Dipterocarpaceae</taxon>
        <taxon>Rubroshorea</taxon>
    </lineage>
</organism>
<accession>A0AAV5IZ52</accession>
<reference evidence="1 2" key="1">
    <citation type="journal article" date="2021" name="Commun. Biol.">
        <title>The genome of Shorea leprosula (Dipterocarpaceae) highlights the ecological relevance of drought in aseasonal tropical rainforests.</title>
        <authorList>
            <person name="Ng K.K.S."/>
            <person name="Kobayashi M.J."/>
            <person name="Fawcett J.A."/>
            <person name="Hatakeyama M."/>
            <person name="Paape T."/>
            <person name="Ng C.H."/>
            <person name="Ang C.C."/>
            <person name="Tnah L.H."/>
            <person name="Lee C.T."/>
            <person name="Nishiyama T."/>
            <person name="Sese J."/>
            <person name="O'Brien M.J."/>
            <person name="Copetti D."/>
            <person name="Mohd Noor M.I."/>
            <person name="Ong R.C."/>
            <person name="Putra M."/>
            <person name="Sireger I.Z."/>
            <person name="Indrioko S."/>
            <person name="Kosugi Y."/>
            <person name="Izuno A."/>
            <person name="Isagi Y."/>
            <person name="Lee S.L."/>
            <person name="Shimizu K.K."/>
        </authorList>
    </citation>
    <scope>NUCLEOTIDE SEQUENCE [LARGE SCALE GENOMIC DNA]</scope>
    <source>
        <strain evidence="1">214</strain>
    </source>
</reference>